<dbReference type="CDD" id="cd14014">
    <property type="entry name" value="STKc_PknB_like"/>
    <property type="match status" value="1"/>
</dbReference>
<accession>A0ABV5WBT7</accession>
<keyword evidence="2" id="KW-0808">Transferase</keyword>
<dbReference type="EMBL" id="JBHMAF010000020">
    <property type="protein sequence ID" value="MFB9758052.1"/>
    <property type="molecule type" value="Genomic_DNA"/>
</dbReference>
<proteinExistence type="predicted"/>
<evidence type="ECO:0000259" key="1">
    <source>
        <dbReference type="PROSITE" id="PS50011"/>
    </source>
</evidence>
<evidence type="ECO:0000313" key="3">
    <source>
        <dbReference type="Proteomes" id="UP001589609"/>
    </source>
</evidence>
<dbReference type="SMART" id="SM00219">
    <property type="entry name" value="TyrKc"/>
    <property type="match status" value="1"/>
</dbReference>
<dbReference type="InterPro" id="IPR000719">
    <property type="entry name" value="Prot_kinase_dom"/>
</dbReference>
<name>A0ABV5WBT7_9BACI</name>
<sequence>MTFFSRISSIFDRPLQLGTVLLYYRIESVIGMGSYGFTYRVTDLNTGEEKVLKQLRKSKQKLASGRKSFQNEQAILQEIKHSCIPQLFHSFVWNDEPFFVMTYIQGKTFEQLIFEEQHVYTEERAFSIIYDILRIVSHFHKQGIIHRDLRIPNILTEGGRIYIVDFGLACRMGEKDTREETFFGEKQYMREVHYRSDFYALGHFLLFLLYSGYTPVSKKERPWYEELPLSHDGRSIIMRMLSITTPYENAEELMDHIETMEKERSICFKDF</sequence>
<dbReference type="Pfam" id="PF00069">
    <property type="entry name" value="Pkinase"/>
    <property type="match status" value="1"/>
</dbReference>
<dbReference type="Proteomes" id="UP001589609">
    <property type="component" value="Unassembled WGS sequence"/>
</dbReference>
<dbReference type="InterPro" id="IPR011009">
    <property type="entry name" value="Kinase-like_dom_sf"/>
</dbReference>
<dbReference type="SUPFAM" id="SSF56112">
    <property type="entry name" value="Protein kinase-like (PK-like)"/>
    <property type="match status" value="1"/>
</dbReference>
<keyword evidence="3" id="KW-1185">Reference proteome</keyword>
<comment type="caution">
    <text evidence="2">The sequence shown here is derived from an EMBL/GenBank/DDBJ whole genome shotgun (WGS) entry which is preliminary data.</text>
</comment>
<dbReference type="RefSeq" id="WP_379948292.1">
    <property type="nucleotide sequence ID" value="NZ_JBHMAF010000020.1"/>
</dbReference>
<keyword evidence="2" id="KW-0418">Kinase</keyword>
<reference evidence="2 3" key="1">
    <citation type="submission" date="2024-09" db="EMBL/GenBank/DDBJ databases">
        <authorList>
            <person name="Sun Q."/>
            <person name="Mori K."/>
        </authorList>
    </citation>
    <scope>NUCLEOTIDE SEQUENCE [LARGE SCALE GENOMIC DNA]</scope>
    <source>
        <strain evidence="2 3">JCM 11201</strain>
    </source>
</reference>
<organism evidence="2 3">
    <name type="scientific">Ectobacillus funiculus</name>
    <dbReference type="NCBI Taxonomy" id="137993"/>
    <lineage>
        <taxon>Bacteria</taxon>
        <taxon>Bacillati</taxon>
        <taxon>Bacillota</taxon>
        <taxon>Bacilli</taxon>
        <taxon>Bacillales</taxon>
        <taxon>Bacillaceae</taxon>
        <taxon>Ectobacillus</taxon>
    </lineage>
</organism>
<dbReference type="InterPro" id="IPR020635">
    <property type="entry name" value="Tyr_kinase_cat_dom"/>
</dbReference>
<feature type="domain" description="Protein kinase" evidence="1">
    <location>
        <begin position="24"/>
        <end position="271"/>
    </location>
</feature>
<dbReference type="GO" id="GO:0004674">
    <property type="term" value="F:protein serine/threonine kinase activity"/>
    <property type="evidence" value="ECO:0007669"/>
    <property type="project" value="UniProtKB-KW"/>
</dbReference>
<protein>
    <submittedName>
        <fullName evidence="2">Serine/threonine protein kinase</fullName>
    </submittedName>
</protein>
<evidence type="ECO:0000313" key="2">
    <source>
        <dbReference type="EMBL" id="MFB9758052.1"/>
    </source>
</evidence>
<keyword evidence="2" id="KW-0723">Serine/threonine-protein kinase</keyword>
<gene>
    <name evidence="2" type="ORF">ACFFMS_05805</name>
</gene>
<dbReference type="PROSITE" id="PS50011">
    <property type="entry name" value="PROTEIN_KINASE_DOM"/>
    <property type="match status" value="1"/>
</dbReference>
<dbReference type="PANTHER" id="PTHR24347">
    <property type="entry name" value="SERINE/THREONINE-PROTEIN KINASE"/>
    <property type="match status" value="1"/>
</dbReference>
<dbReference type="Gene3D" id="1.10.510.10">
    <property type="entry name" value="Transferase(Phosphotransferase) domain 1"/>
    <property type="match status" value="1"/>
</dbReference>